<dbReference type="Proteomes" id="UP001244563">
    <property type="component" value="Unassembled WGS sequence"/>
</dbReference>
<feature type="transmembrane region" description="Helical" evidence="1">
    <location>
        <begin position="167"/>
        <end position="185"/>
    </location>
</feature>
<dbReference type="EMBL" id="JAUSSW010000006">
    <property type="protein sequence ID" value="MDQ0102830.1"/>
    <property type="molecule type" value="Genomic_DNA"/>
</dbReference>
<sequence length="187" mass="20370">MTPSYPSPSHESLQAPGAPKINAVWIICLLLAYTAAAQYAAGPRLEQLVSENAQYNQFSSQEVLLTFMRVGVLLWSMVASFLQALALRLIYKFIVGVEVPTLRTSWLWVLLGQIPFMLTTLFVGLFLEPAATLMLGQTWLRILFGAIAAALYAVLARRVFGAPNGRLAVLFVISSIINSVLLVAGTA</sequence>
<organism evidence="2 3">
    <name type="scientific">Paenarthrobacter nicotinovorans</name>
    <name type="common">Arthrobacter nicotinovorans</name>
    <dbReference type="NCBI Taxonomy" id="29320"/>
    <lineage>
        <taxon>Bacteria</taxon>
        <taxon>Bacillati</taxon>
        <taxon>Actinomycetota</taxon>
        <taxon>Actinomycetes</taxon>
        <taxon>Micrococcales</taxon>
        <taxon>Micrococcaceae</taxon>
        <taxon>Paenarthrobacter</taxon>
    </lineage>
</organism>
<dbReference type="RefSeq" id="WP_064722377.1">
    <property type="nucleotide sequence ID" value="NZ_BDDW01000004.1"/>
</dbReference>
<feature type="transmembrane region" description="Helical" evidence="1">
    <location>
        <begin position="106"/>
        <end position="127"/>
    </location>
</feature>
<proteinExistence type="predicted"/>
<accession>A0ABT9TMD7</accession>
<evidence type="ECO:0000313" key="2">
    <source>
        <dbReference type="EMBL" id="MDQ0102830.1"/>
    </source>
</evidence>
<feature type="transmembrane region" description="Helical" evidence="1">
    <location>
        <begin position="72"/>
        <end position="94"/>
    </location>
</feature>
<reference evidence="2 3" key="1">
    <citation type="submission" date="2023-07" db="EMBL/GenBank/DDBJ databases">
        <title>Sorghum-associated microbial communities from plants grown in Nebraska, USA.</title>
        <authorList>
            <person name="Schachtman D."/>
        </authorList>
    </citation>
    <scope>NUCLEOTIDE SEQUENCE [LARGE SCALE GENOMIC DNA]</scope>
    <source>
        <strain evidence="2 3">CC523</strain>
    </source>
</reference>
<evidence type="ECO:0000256" key="1">
    <source>
        <dbReference type="SAM" id="Phobius"/>
    </source>
</evidence>
<keyword evidence="1" id="KW-0472">Membrane</keyword>
<gene>
    <name evidence="2" type="ORF">J2T10_002483</name>
</gene>
<keyword evidence="1" id="KW-0812">Transmembrane</keyword>
<feature type="transmembrane region" description="Helical" evidence="1">
    <location>
        <begin position="139"/>
        <end position="155"/>
    </location>
</feature>
<feature type="transmembrane region" description="Helical" evidence="1">
    <location>
        <begin position="21"/>
        <end position="41"/>
    </location>
</feature>
<name>A0ABT9TMD7_PAENI</name>
<protein>
    <submittedName>
        <fullName evidence="2">Magnesium-transporting ATPase (P-type)</fullName>
    </submittedName>
</protein>
<comment type="caution">
    <text evidence="2">The sequence shown here is derived from an EMBL/GenBank/DDBJ whole genome shotgun (WGS) entry which is preliminary data.</text>
</comment>
<keyword evidence="3" id="KW-1185">Reference proteome</keyword>
<keyword evidence="1" id="KW-1133">Transmembrane helix</keyword>
<evidence type="ECO:0000313" key="3">
    <source>
        <dbReference type="Proteomes" id="UP001244563"/>
    </source>
</evidence>